<dbReference type="Pfam" id="PF13639">
    <property type="entry name" value="zf-RING_2"/>
    <property type="match status" value="1"/>
</dbReference>
<dbReference type="InterPro" id="IPR001841">
    <property type="entry name" value="Znf_RING"/>
</dbReference>
<gene>
    <name evidence="3" type="ORF">ACH5RR_005348</name>
</gene>
<evidence type="ECO:0000256" key="1">
    <source>
        <dbReference type="PROSITE-ProRule" id="PRU00175"/>
    </source>
</evidence>
<comment type="caution">
    <text evidence="3">The sequence shown here is derived from an EMBL/GenBank/DDBJ whole genome shotgun (WGS) entry which is preliminary data.</text>
</comment>
<dbReference type="Proteomes" id="UP001630127">
    <property type="component" value="Unassembled WGS sequence"/>
</dbReference>
<dbReference type="InterPro" id="IPR013083">
    <property type="entry name" value="Znf_RING/FYVE/PHD"/>
</dbReference>
<keyword evidence="1" id="KW-0863">Zinc-finger</keyword>
<evidence type="ECO:0000313" key="3">
    <source>
        <dbReference type="EMBL" id="KAL3531827.1"/>
    </source>
</evidence>
<dbReference type="SUPFAM" id="SSF57850">
    <property type="entry name" value="RING/U-box"/>
    <property type="match status" value="1"/>
</dbReference>
<organism evidence="3 4">
    <name type="scientific">Cinchona calisaya</name>
    <dbReference type="NCBI Taxonomy" id="153742"/>
    <lineage>
        <taxon>Eukaryota</taxon>
        <taxon>Viridiplantae</taxon>
        <taxon>Streptophyta</taxon>
        <taxon>Embryophyta</taxon>
        <taxon>Tracheophyta</taxon>
        <taxon>Spermatophyta</taxon>
        <taxon>Magnoliopsida</taxon>
        <taxon>eudicotyledons</taxon>
        <taxon>Gunneridae</taxon>
        <taxon>Pentapetalae</taxon>
        <taxon>asterids</taxon>
        <taxon>lamiids</taxon>
        <taxon>Gentianales</taxon>
        <taxon>Rubiaceae</taxon>
        <taxon>Cinchonoideae</taxon>
        <taxon>Cinchoneae</taxon>
        <taxon>Cinchona</taxon>
    </lineage>
</organism>
<feature type="domain" description="RING-type" evidence="2">
    <location>
        <begin position="77"/>
        <end position="119"/>
    </location>
</feature>
<keyword evidence="1" id="KW-0862">Zinc</keyword>
<reference evidence="3 4" key="1">
    <citation type="submission" date="2024-11" db="EMBL/GenBank/DDBJ databases">
        <title>A near-complete genome assembly of Cinchona calisaya.</title>
        <authorList>
            <person name="Lian D.C."/>
            <person name="Zhao X.W."/>
            <person name="Wei L."/>
        </authorList>
    </citation>
    <scope>NUCLEOTIDE SEQUENCE [LARGE SCALE GENOMIC DNA]</scope>
    <source>
        <tissue evidence="3">Nenye</tissue>
    </source>
</reference>
<keyword evidence="4" id="KW-1185">Reference proteome</keyword>
<dbReference type="Gene3D" id="3.30.40.10">
    <property type="entry name" value="Zinc/RING finger domain, C3HC4 (zinc finger)"/>
    <property type="match status" value="1"/>
</dbReference>
<dbReference type="PROSITE" id="PS50089">
    <property type="entry name" value="ZF_RING_2"/>
    <property type="match status" value="1"/>
</dbReference>
<dbReference type="EMBL" id="JBJUIK010000003">
    <property type="protein sequence ID" value="KAL3531827.1"/>
    <property type="molecule type" value="Genomic_DNA"/>
</dbReference>
<dbReference type="SMART" id="SM00184">
    <property type="entry name" value="RING"/>
    <property type="match status" value="1"/>
</dbReference>
<evidence type="ECO:0000313" key="4">
    <source>
        <dbReference type="Proteomes" id="UP001630127"/>
    </source>
</evidence>
<keyword evidence="1" id="KW-0479">Metal-binding</keyword>
<evidence type="ECO:0000259" key="2">
    <source>
        <dbReference type="PROSITE" id="PS50089"/>
    </source>
</evidence>
<dbReference type="PANTHER" id="PTHR45676:SF88">
    <property type="entry name" value="RING-H2 FINGER PROTEIN ATL33"/>
    <property type="match status" value="1"/>
</dbReference>
<protein>
    <recommendedName>
        <fullName evidence="2">RING-type domain-containing protein</fullName>
    </recommendedName>
</protein>
<dbReference type="AlphaFoldDB" id="A0ABD3AKW4"/>
<accession>A0ABD3AKW4</accession>
<name>A0ABD3AKW4_9GENT</name>
<proteinExistence type="predicted"/>
<dbReference type="PANTHER" id="PTHR45676">
    <property type="entry name" value="RING-H2 FINGER PROTEIN ATL51-RELATED"/>
    <property type="match status" value="1"/>
</dbReference>
<dbReference type="GO" id="GO:0008270">
    <property type="term" value="F:zinc ion binding"/>
    <property type="evidence" value="ECO:0007669"/>
    <property type="project" value="UniProtKB-KW"/>
</dbReference>
<sequence>MSPVTAILSLLLFISIPALIYAFFFAINCPPIPLTRPRRESTDELKKKESKHPEILVSGGVKYKKEAVHEQVYGSECPVCLSIFVEGDYVRQLHACKHSFHLVCINKWLSFHSSCPVCRASVPAPFGRCKRPATAGEDDFRQGLPDAASLV</sequence>